<reference evidence="4 5" key="1">
    <citation type="submission" date="2019-09" db="EMBL/GenBank/DDBJ databases">
        <title>Draft genome of the ectomycorrhizal ascomycete Sphaerosporella brunnea.</title>
        <authorList>
            <consortium name="DOE Joint Genome Institute"/>
            <person name="Benucci G.M."/>
            <person name="Marozzi G."/>
            <person name="Antonielli L."/>
            <person name="Sanchez S."/>
            <person name="Marco P."/>
            <person name="Wang X."/>
            <person name="Falini L.B."/>
            <person name="Barry K."/>
            <person name="Haridas S."/>
            <person name="Lipzen A."/>
            <person name="Labutti K."/>
            <person name="Grigoriev I.V."/>
            <person name="Murat C."/>
            <person name="Martin F."/>
            <person name="Albertini E."/>
            <person name="Donnini D."/>
            <person name="Bonito G."/>
        </authorList>
    </citation>
    <scope>NUCLEOTIDE SEQUENCE [LARGE SCALE GENOMIC DNA]</scope>
    <source>
        <strain evidence="4 5">Sb_GMNB300</strain>
    </source>
</reference>
<gene>
    <name evidence="4" type="ORF">FN846DRAFT_924072</name>
</gene>
<evidence type="ECO:0000256" key="1">
    <source>
        <dbReference type="ARBA" id="ARBA00023054"/>
    </source>
</evidence>
<dbReference type="Gene3D" id="2.60.40.10">
    <property type="entry name" value="Immunoglobulins"/>
    <property type="match status" value="1"/>
</dbReference>
<dbReference type="InterPro" id="IPR036116">
    <property type="entry name" value="FN3_sf"/>
</dbReference>
<sequence length="1084" mass="119474">MVVVAVATICALVWMCYRVTSLLNIPIPMLVKILGLDLPAPPRVSLHGVSADTITLHWSLPEKAGTVAKHIIQINGIDVGESEKRGETSVTVTGLNPDQRYNVRVIATNAQNFQAPGQLIRLKTFPASQPANETINGLLKGDSSDDAPSVHSVLEVSPSPHNYFGHHNQQSSQGPHHGSRKSARERRSSPASVDQIHTSQNYSTSVQEDQHTVESLTRDLDAVRREIQEAEAQLVHTEEEFKATEIVLRTELDTLKDKRNEEDAARQRIRAETKLLEESRRSAEAARTRTEKALKAKEYEIKKMQDDLSRWDEEKITAVEKVEEFASAAQESKENAGATEKELSNDIEETQRQIAEMEEEIRSLVAALKNLETQKEQLKANEHQEAQKAKDDNEKESIWRERQRNLEMRYVTVYNAFQAAEIESIRSRDVLTSFQGRRESGSGADCLQKRPKQRRHRNRKSRTQTGSSSLSVFQMPESVFRDGMAFNNAQVQHISPQFSNSSPSSPFFNIANGTVTGPVEIPRPASGPTMDPCTDSDNYINSTPMSPTANSLLPSNLFTFDDAPPRLGIKASDDDIDLKHSPFDTMSAVAPQSPISSGSVSTSPRSSFNHIPLFSGLSPAGRGSVHHLDNPERTASTISPIGSNRPLMAPSGEVEGTNPSKSSSRRFVTLFSNSFPRQRGKTVGFERAPPMVGQLRPSESHSFPKNEPPGLDPIGTRRRSGSHGSWSSSLDFLHGRAKALGRTNSDHSRRSATLNQFNPSFDPIDPNRLFDQPASPRPSSIASFDNSLPAPSSDASIAFGWPSADLANSFHNRLGIGSGSHWGDFYNVRMSNSRPNSRPISPNANASTSSLSFYPSHGYLASTNTGTGRPLTPRLNPTAPTFQSRMSTPARTRSNEEDNKRDRDSLSINTDVSAISGTSLENVSTKDSILSRFSLSRKGSNAKFNISWGRGRKKDSVDDELEEEASQVSMVASSSKGGGLWSAWRKDGDLESEDEEGKGRLTPLGKESSAWLKGSQSGFFGAIGRTSRKCEIVEDENDKLGDKEKVKDDSIEKKESAEKKGMGIFRRKADKDREKQELADLNFE</sequence>
<feature type="region of interest" description="Disordered" evidence="2">
    <location>
        <begin position="982"/>
        <end position="1005"/>
    </location>
</feature>
<feature type="region of interest" description="Disordered" evidence="2">
    <location>
        <begin position="377"/>
        <end position="396"/>
    </location>
</feature>
<evidence type="ECO:0000313" key="5">
    <source>
        <dbReference type="Proteomes" id="UP000326924"/>
    </source>
</evidence>
<comment type="caution">
    <text evidence="4">The sequence shown here is derived from an EMBL/GenBank/DDBJ whole genome shotgun (WGS) entry which is preliminary data.</text>
</comment>
<dbReference type="PANTHER" id="PTHR23160:SF19">
    <property type="entry name" value="MYOSIN HEAVY CHAIN-RELATED PROTEIN"/>
    <property type="match status" value="1"/>
</dbReference>
<protein>
    <recommendedName>
        <fullName evidence="3">Fibronectin type-III domain-containing protein</fullName>
    </recommendedName>
</protein>
<organism evidence="4 5">
    <name type="scientific">Sphaerosporella brunnea</name>
    <dbReference type="NCBI Taxonomy" id="1250544"/>
    <lineage>
        <taxon>Eukaryota</taxon>
        <taxon>Fungi</taxon>
        <taxon>Dikarya</taxon>
        <taxon>Ascomycota</taxon>
        <taxon>Pezizomycotina</taxon>
        <taxon>Pezizomycetes</taxon>
        <taxon>Pezizales</taxon>
        <taxon>Pyronemataceae</taxon>
        <taxon>Sphaerosporella</taxon>
    </lineage>
</organism>
<feature type="region of interest" description="Disordered" evidence="2">
    <location>
        <begin position="862"/>
        <end position="909"/>
    </location>
</feature>
<dbReference type="InParanoid" id="A0A5J5EBZ4"/>
<accession>A0A5J5EBZ4</accession>
<dbReference type="OrthoDB" id="5572782at2759"/>
<dbReference type="InterPro" id="IPR013783">
    <property type="entry name" value="Ig-like_fold"/>
</dbReference>
<keyword evidence="5" id="KW-1185">Reference proteome</keyword>
<dbReference type="SUPFAM" id="SSF49265">
    <property type="entry name" value="Fibronectin type III"/>
    <property type="match status" value="1"/>
</dbReference>
<feature type="domain" description="Fibronectin type-III" evidence="3">
    <location>
        <begin position="40"/>
        <end position="127"/>
    </location>
</feature>
<feature type="compositionally biased region" description="Basic and acidic residues" evidence="2">
    <location>
        <begin position="893"/>
        <end position="905"/>
    </location>
</feature>
<dbReference type="PROSITE" id="PS50853">
    <property type="entry name" value="FN3"/>
    <property type="match status" value="1"/>
</dbReference>
<dbReference type="SMART" id="SM00060">
    <property type="entry name" value="FN3"/>
    <property type="match status" value="1"/>
</dbReference>
<dbReference type="Proteomes" id="UP000326924">
    <property type="component" value="Unassembled WGS sequence"/>
</dbReference>
<feature type="region of interest" description="Disordered" evidence="2">
    <location>
        <begin position="741"/>
        <end position="787"/>
    </location>
</feature>
<feature type="region of interest" description="Disordered" evidence="2">
    <location>
        <begin position="435"/>
        <end position="469"/>
    </location>
</feature>
<name>A0A5J5EBZ4_9PEZI</name>
<evidence type="ECO:0000259" key="3">
    <source>
        <dbReference type="PROSITE" id="PS50853"/>
    </source>
</evidence>
<feature type="region of interest" description="Disordered" evidence="2">
    <location>
        <begin position="133"/>
        <end position="213"/>
    </location>
</feature>
<dbReference type="EMBL" id="VXIS01000608">
    <property type="protein sequence ID" value="KAA8892741.1"/>
    <property type="molecule type" value="Genomic_DNA"/>
</dbReference>
<dbReference type="CDD" id="cd00063">
    <property type="entry name" value="FN3"/>
    <property type="match status" value="1"/>
</dbReference>
<evidence type="ECO:0000313" key="4">
    <source>
        <dbReference type="EMBL" id="KAA8892741.1"/>
    </source>
</evidence>
<proteinExistence type="predicted"/>
<feature type="region of interest" description="Disordered" evidence="2">
    <location>
        <begin position="695"/>
        <end position="728"/>
    </location>
</feature>
<feature type="compositionally biased region" description="Polar residues" evidence="2">
    <location>
        <begin position="777"/>
        <end position="787"/>
    </location>
</feature>
<feature type="compositionally biased region" description="Polar residues" evidence="2">
    <location>
        <begin position="189"/>
        <end position="207"/>
    </location>
</feature>
<feature type="compositionally biased region" description="Polar residues" evidence="2">
    <location>
        <begin position="878"/>
        <end position="892"/>
    </location>
</feature>
<evidence type="ECO:0000256" key="2">
    <source>
        <dbReference type="SAM" id="MobiDB-lite"/>
    </source>
</evidence>
<dbReference type="Pfam" id="PF00041">
    <property type="entry name" value="fn3"/>
    <property type="match status" value="1"/>
</dbReference>
<dbReference type="InterPro" id="IPR003961">
    <property type="entry name" value="FN3_dom"/>
</dbReference>
<feature type="compositionally biased region" description="Basic residues" evidence="2">
    <location>
        <begin position="449"/>
        <end position="462"/>
    </location>
</feature>
<keyword evidence="1" id="KW-0175">Coiled coil</keyword>
<dbReference type="PANTHER" id="PTHR23160">
    <property type="entry name" value="SYNAPTONEMAL COMPLEX PROTEIN-RELATED"/>
    <property type="match status" value="1"/>
</dbReference>
<dbReference type="FunCoup" id="A0A5J5EBZ4">
    <property type="interactions" value="23"/>
</dbReference>
<dbReference type="AlphaFoldDB" id="A0A5J5EBZ4"/>
<feature type="region of interest" description="Disordered" evidence="2">
    <location>
        <begin position="634"/>
        <end position="664"/>
    </location>
</feature>